<evidence type="ECO:0000313" key="17">
    <source>
        <dbReference type="Proteomes" id="UP000005951"/>
    </source>
</evidence>
<feature type="binding site" evidence="14">
    <location>
        <begin position="299"/>
        <end position="301"/>
    </location>
    <ligand>
        <name>GTP</name>
        <dbReference type="ChEBI" id="CHEBI:37565"/>
    </ligand>
</feature>
<dbReference type="EC" id="3.5.4.25" evidence="14"/>
<proteinExistence type="inferred from homology"/>
<feature type="binding site" evidence="14">
    <location>
        <position position="322"/>
    </location>
    <ligand>
        <name>GTP</name>
        <dbReference type="ChEBI" id="CHEBI:37565"/>
    </ligand>
</feature>
<feature type="binding site" evidence="14">
    <location>
        <position position="260"/>
    </location>
    <ligand>
        <name>Zn(2+)</name>
        <dbReference type="ChEBI" id="CHEBI:29105"/>
        <note>catalytic</note>
    </ligand>
</feature>
<dbReference type="Proteomes" id="UP000005951">
    <property type="component" value="Unassembled WGS sequence"/>
</dbReference>
<dbReference type="FunFam" id="3.40.50.10990:FF:000001">
    <property type="entry name" value="Riboflavin biosynthesis protein RibBA"/>
    <property type="match status" value="1"/>
</dbReference>
<feature type="binding site" evidence="14">
    <location>
        <position position="271"/>
    </location>
    <ligand>
        <name>Zn(2+)</name>
        <dbReference type="ChEBI" id="CHEBI:29105"/>
        <note>catalytic</note>
    </ligand>
</feature>
<dbReference type="HAMAP" id="MF_00179">
    <property type="entry name" value="RibA"/>
    <property type="match status" value="1"/>
</dbReference>
<evidence type="ECO:0000256" key="3">
    <source>
        <dbReference type="ARBA" id="ARBA00004853"/>
    </source>
</evidence>
<feature type="active site" description="Nucleophile" evidence="14">
    <location>
        <position position="336"/>
    </location>
</feature>
<comment type="similarity">
    <text evidence="5">In the N-terminal section; belongs to the DHBP synthase family.</text>
</comment>
<dbReference type="PANTHER" id="PTHR21327">
    <property type="entry name" value="GTP CYCLOHYDROLASE II-RELATED"/>
    <property type="match status" value="1"/>
</dbReference>
<comment type="pathway">
    <text evidence="3 14">Cofactor biosynthesis; riboflavin biosynthesis; 5-amino-6-(D-ribitylamino)uracil from GTP: step 1/4.</text>
</comment>
<dbReference type="RefSeq" id="WP_005253566.1">
    <property type="nucleotide sequence ID" value="NZ_AJYC02000009.1"/>
</dbReference>
<comment type="pathway">
    <text evidence="4">Cofactor biosynthesis; riboflavin biosynthesis; 2-hydroxy-3-oxobutyl phosphate from D-ribulose 5-phosphate: step 1/1.</text>
</comment>
<dbReference type="Gene3D" id="3.40.50.10990">
    <property type="entry name" value="GTP cyclohydrolase II"/>
    <property type="match status" value="1"/>
</dbReference>
<dbReference type="InterPro" id="IPR017945">
    <property type="entry name" value="DHBP_synth_RibB-like_a/b_dom"/>
</dbReference>
<dbReference type="Gene3D" id="3.90.870.10">
    <property type="entry name" value="DHBP synthase"/>
    <property type="match status" value="1"/>
</dbReference>
<comment type="cofactor">
    <cofactor evidence="14">
        <name>Zn(2+)</name>
        <dbReference type="ChEBI" id="CHEBI:29105"/>
    </cofactor>
    <text evidence="14">Binds 1 zinc ion per subunit.</text>
</comment>
<dbReference type="InterPro" id="IPR000926">
    <property type="entry name" value="RibA"/>
</dbReference>
<reference evidence="16 17" key="1">
    <citation type="journal article" date="2013" name="Genome Announc.">
        <title>Draft Genome Sequence of Rhodococcus opacus Strain M213 Shows a Diverse Catabolic Potential.</title>
        <authorList>
            <person name="Pathak A."/>
            <person name="Green S.J."/>
            <person name="Ogram A."/>
            <person name="Chauhan A."/>
        </authorList>
    </citation>
    <scope>NUCLEOTIDE SEQUENCE [LARGE SCALE GENOMIC DNA]</scope>
    <source>
        <strain evidence="16 17">M213</strain>
    </source>
</reference>
<evidence type="ECO:0000256" key="7">
    <source>
        <dbReference type="ARBA" id="ARBA00022723"/>
    </source>
</evidence>
<evidence type="ECO:0000256" key="2">
    <source>
        <dbReference type="ARBA" id="ARBA00002284"/>
    </source>
</evidence>
<keyword evidence="7 14" id="KW-0479">Metal-binding</keyword>
<dbReference type="NCBIfam" id="TIGR00505">
    <property type="entry name" value="ribA"/>
    <property type="match status" value="1"/>
</dbReference>
<evidence type="ECO:0000256" key="9">
    <source>
        <dbReference type="ARBA" id="ARBA00022801"/>
    </source>
</evidence>
<dbReference type="NCBIfam" id="NF001591">
    <property type="entry name" value="PRK00393.1"/>
    <property type="match status" value="1"/>
</dbReference>
<dbReference type="GO" id="GO:0003935">
    <property type="term" value="F:GTP cyclohydrolase II activity"/>
    <property type="evidence" value="ECO:0007669"/>
    <property type="project" value="UniProtKB-UniRule"/>
</dbReference>
<comment type="caution">
    <text evidence="16">The sequence shown here is derived from an EMBL/GenBank/DDBJ whole genome shotgun (WGS) entry which is preliminary data.</text>
</comment>
<evidence type="ECO:0000313" key="16">
    <source>
        <dbReference type="EMBL" id="EKT84359.1"/>
    </source>
</evidence>
<dbReference type="GO" id="GO:0005829">
    <property type="term" value="C:cytosol"/>
    <property type="evidence" value="ECO:0007669"/>
    <property type="project" value="TreeGrafter"/>
</dbReference>
<evidence type="ECO:0000256" key="5">
    <source>
        <dbReference type="ARBA" id="ARBA00005520"/>
    </source>
</evidence>
<dbReference type="Pfam" id="PF00925">
    <property type="entry name" value="GTP_cyclohydro2"/>
    <property type="match status" value="1"/>
</dbReference>
<dbReference type="GO" id="GO:0008686">
    <property type="term" value="F:3,4-dihydroxy-2-butanone-4-phosphate synthase activity"/>
    <property type="evidence" value="ECO:0007669"/>
    <property type="project" value="UniProtKB-EC"/>
</dbReference>
<keyword evidence="8 14" id="KW-0547">Nucleotide-binding</keyword>
<evidence type="ECO:0000256" key="11">
    <source>
        <dbReference type="ARBA" id="ARBA00023134"/>
    </source>
</evidence>
<evidence type="ECO:0000256" key="8">
    <source>
        <dbReference type="ARBA" id="ARBA00022741"/>
    </source>
</evidence>
<keyword evidence="10 14" id="KW-0862">Zinc</keyword>
<dbReference type="AlphaFoldDB" id="K8XSC0"/>
<dbReference type="EMBL" id="AJYC02000009">
    <property type="protein sequence ID" value="EKT84359.1"/>
    <property type="molecule type" value="Genomic_DNA"/>
</dbReference>
<dbReference type="NCBIfam" id="TIGR00506">
    <property type="entry name" value="ribB"/>
    <property type="match status" value="1"/>
</dbReference>
<evidence type="ECO:0000256" key="4">
    <source>
        <dbReference type="ARBA" id="ARBA00004904"/>
    </source>
</evidence>
<feature type="binding site" evidence="14">
    <location>
        <position position="362"/>
    </location>
    <ligand>
        <name>GTP</name>
        <dbReference type="ChEBI" id="CHEBI:37565"/>
    </ligand>
</feature>
<comment type="catalytic activity">
    <reaction evidence="1">
        <text>D-ribulose 5-phosphate = (2S)-2-hydroxy-3-oxobutyl phosphate + formate + H(+)</text>
        <dbReference type="Rhea" id="RHEA:18457"/>
        <dbReference type="ChEBI" id="CHEBI:15378"/>
        <dbReference type="ChEBI" id="CHEBI:15740"/>
        <dbReference type="ChEBI" id="CHEBI:58121"/>
        <dbReference type="ChEBI" id="CHEBI:58830"/>
        <dbReference type="EC" id="4.1.99.12"/>
    </reaction>
</comment>
<feature type="domain" description="GTP cyclohydrolase II" evidence="15">
    <location>
        <begin position="214"/>
        <end position="377"/>
    </location>
</feature>
<feature type="binding site" evidence="14">
    <location>
        <begin position="255"/>
        <end position="259"/>
    </location>
    <ligand>
        <name>GTP</name>
        <dbReference type="ChEBI" id="CHEBI:37565"/>
    </ligand>
</feature>
<dbReference type="SUPFAM" id="SSF142695">
    <property type="entry name" value="RibA-like"/>
    <property type="match status" value="1"/>
</dbReference>
<keyword evidence="6 14" id="KW-0686">Riboflavin biosynthesis</keyword>
<comment type="function">
    <text evidence="2">Catalyzes the conversion of D-ribulose 5-phosphate to formate and 3,4-dihydroxy-2-butanone 4-phosphate.</text>
</comment>
<dbReference type="PIRSF" id="PIRSF001259">
    <property type="entry name" value="RibA"/>
    <property type="match status" value="1"/>
</dbReference>
<accession>K8XSC0</accession>
<comment type="similarity">
    <text evidence="14">Belongs to the GTP cyclohydrolase II family.</text>
</comment>
<dbReference type="GO" id="GO:0009231">
    <property type="term" value="P:riboflavin biosynthetic process"/>
    <property type="evidence" value="ECO:0007669"/>
    <property type="project" value="UniProtKB-UniRule"/>
</dbReference>
<feature type="active site" description="Proton acceptor" evidence="14">
    <location>
        <position position="334"/>
    </location>
</feature>
<evidence type="ECO:0000256" key="6">
    <source>
        <dbReference type="ARBA" id="ARBA00022619"/>
    </source>
</evidence>
<keyword evidence="11 14" id="KW-0342">GTP-binding</keyword>
<evidence type="ECO:0000259" key="15">
    <source>
        <dbReference type="Pfam" id="PF00925"/>
    </source>
</evidence>
<dbReference type="GO" id="GO:0008270">
    <property type="term" value="F:zinc ion binding"/>
    <property type="evidence" value="ECO:0007669"/>
    <property type="project" value="UniProtKB-UniRule"/>
</dbReference>
<feature type="binding site" evidence="14">
    <location>
        <position position="273"/>
    </location>
    <ligand>
        <name>Zn(2+)</name>
        <dbReference type="ChEBI" id="CHEBI:29105"/>
        <note>catalytic</note>
    </ligand>
</feature>
<dbReference type="InterPro" id="IPR036144">
    <property type="entry name" value="RibA-like_sf"/>
</dbReference>
<evidence type="ECO:0000256" key="14">
    <source>
        <dbReference type="HAMAP-Rule" id="MF_00179"/>
    </source>
</evidence>
<evidence type="ECO:0000256" key="1">
    <source>
        <dbReference type="ARBA" id="ARBA00000141"/>
    </source>
</evidence>
<dbReference type="GO" id="GO:0005525">
    <property type="term" value="F:GTP binding"/>
    <property type="evidence" value="ECO:0007669"/>
    <property type="project" value="UniProtKB-KW"/>
</dbReference>
<keyword evidence="9 14" id="KW-0378">Hydrolase</keyword>
<dbReference type="CDD" id="cd00641">
    <property type="entry name" value="GTP_cyclohydro2"/>
    <property type="match status" value="1"/>
</dbReference>
<comment type="function">
    <text evidence="12 14">Catalyzes the conversion of GTP to 2,5-diamino-6-ribosylamino-4(3H)-pyrimidinone 5'-phosphate (DARP), formate and pyrophosphate.</text>
</comment>
<gene>
    <name evidence="14" type="primary">ribA</name>
    <name evidence="16" type="ORF">WSS_A02275</name>
</gene>
<dbReference type="SUPFAM" id="SSF55821">
    <property type="entry name" value="YrdC/RibB"/>
    <property type="match status" value="1"/>
</dbReference>
<sequence>MSTGSAGVPRALAAIAAGSMVVVLDDRDRENEADLIMAAQCVDTDSVAFFLEHTSGFLCTAITESRAVELELPLMVEHNTESMGTAFLDSVDFVHGTSTGISAADRAATIRSLAQTDTKPVDLARPGHVLPLRARAGGVLERPGHTEAGVDLCSAAGVLPAALICELITADKREMLRGSQARAFADRHGLEVITIAEIVAYRTDQLGPPQAEHARARIPTPYGLFNAMAYSGEDGIEHAALVHGDVAGHAEVAVRVHSECLTGDLFGSLRCDCRTQLEQSLRMVTTIGAGVIIYLRGHEGRGIGLGQKLRAYRVQQCEGLDTIDANLAVGSPVDVRDYRAAAAMLTELQVRSIRLITNNPDKITALSALGVKVCERIACGTEPTAENLEYLRTKRDRLGHLLELPTEEELTDRPLSSSAASPA</sequence>
<name>K8XSC0_RHOOP</name>
<dbReference type="UniPathway" id="UPA00275">
    <property type="reaction ID" value="UER00399"/>
</dbReference>
<feature type="binding site" evidence="14">
    <location>
        <position position="357"/>
    </location>
    <ligand>
        <name>GTP</name>
        <dbReference type="ChEBI" id="CHEBI:37565"/>
    </ligand>
</feature>
<feature type="binding site" evidence="14">
    <location>
        <position position="276"/>
    </location>
    <ligand>
        <name>GTP</name>
        <dbReference type="ChEBI" id="CHEBI:37565"/>
    </ligand>
</feature>
<comment type="catalytic activity">
    <reaction evidence="13 14">
        <text>GTP + 4 H2O = 2,5-diamino-6-hydroxy-4-(5-phosphoribosylamino)-pyrimidine + formate + 2 phosphate + 3 H(+)</text>
        <dbReference type="Rhea" id="RHEA:23704"/>
        <dbReference type="ChEBI" id="CHEBI:15377"/>
        <dbReference type="ChEBI" id="CHEBI:15378"/>
        <dbReference type="ChEBI" id="CHEBI:15740"/>
        <dbReference type="ChEBI" id="CHEBI:37565"/>
        <dbReference type="ChEBI" id="CHEBI:43474"/>
        <dbReference type="ChEBI" id="CHEBI:58614"/>
        <dbReference type="EC" id="3.5.4.25"/>
    </reaction>
</comment>
<protein>
    <recommendedName>
        <fullName evidence="14">GTP cyclohydrolase-2</fullName>
        <ecNumber evidence="14">3.5.4.25</ecNumber>
    </recommendedName>
    <alternativeName>
        <fullName evidence="14">GTP cyclohydrolase II</fullName>
    </alternativeName>
</protein>
<evidence type="ECO:0000256" key="13">
    <source>
        <dbReference type="ARBA" id="ARBA00049295"/>
    </source>
</evidence>
<dbReference type="Pfam" id="PF00926">
    <property type="entry name" value="DHBP_synthase"/>
    <property type="match status" value="1"/>
</dbReference>
<dbReference type="InterPro" id="IPR032677">
    <property type="entry name" value="GTP_cyclohydro_II"/>
</dbReference>
<organism evidence="16 17">
    <name type="scientific">Rhodococcus opacus M213</name>
    <dbReference type="NCBI Taxonomy" id="1129896"/>
    <lineage>
        <taxon>Bacteria</taxon>
        <taxon>Bacillati</taxon>
        <taxon>Actinomycetota</taxon>
        <taxon>Actinomycetes</taxon>
        <taxon>Mycobacteriales</taxon>
        <taxon>Nocardiaceae</taxon>
        <taxon>Rhodococcus</taxon>
    </lineage>
</organism>
<dbReference type="InterPro" id="IPR000422">
    <property type="entry name" value="DHBP_synthase_RibB"/>
</dbReference>
<evidence type="ECO:0000256" key="10">
    <source>
        <dbReference type="ARBA" id="ARBA00022833"/>
    </source>
</evidence>
<dbReference type="PANTHER" id="PTHR21327:SF18">
    <property type="entry name" value="3,4-DIHYDROXY-2-BUTANONE 4-PHOSPHATE SYNTHASE"/>
    <property type="match status" value="1"/>
</dbReference>
<evidence type="ECO:0000256" key="12">
    <source>
        <dbReference type="ARBA" id="ARBA00043932"/>
    </source>
</evidence>